<organism evidence="1 2">
    <name type="scientific">Hirsutella rhossiliensis</name>
    <dbReference type="NCBI Taxonomy" id="111463"/>
    <lineage>
        <taxon>Eukaryota</taxon>
        <taxon>Fungi</taxon>
        <taxon>Dikarya</taxon>
        <taxon>Ascomycota</taxon>
        <taxon>Pezizomycotina</taxon>
        <taxon>Sordariomycetes</taxon>
        <taxon>Hypocreomycetidae</taxon>
        <taxon>Hypocreales</taxon>
        <taxon>Ophiocordycipitaceae</taxon>
        <taxon>Hirsutella</taxon>
    </lineage>
</organism>
<gene>
    <name evidence="1" type="ORF">HRG_03858</name>
</gene>
<keyword evidence="2" id="KW-1185">Reference proteome</keyword>
<sequence>MADAIFPKHTGISKKKARNAKTVRGSERGALCFATNSRRERSKSRPGPAILTPTPDENVLALNVTESLVTIATASSRLLDEFAAYRKYVAERAEAPAQINSDILAALEKNPQLIRAVLETLNEVALIT</sequence>
<dbReference type="GeneID" id="68352987"/>
<proteinExistence type="predicted"/>
<accession>A0A9P8N3A9</accession>
<evidence type="ECO:0000313" key="1">
    <source>
        <dbReference type="EMBL" id="KAH0965842.1"/>
    </source>
</evidence>
<dbReference type="AlphaFoldDB" id="A0A9P8N3A9"/>
<evidence type="ECO:0000313" key="2">
    <source>
        <dbReference type="Proteomes" id="UP000824596"/>
    </source>
</evidence>
<comment type="caution">
    <text evidence="1">The sequence shown here is derived from an EMBL/GenBank/DDBJ whole genome shotgun (WGS) entry which is preliminary data.</text>
</comment>
<dbReference type="EMBL" id="JAIZPD010000003">
    <property type="protein sequence ID" value="KAH0965842.1"/>
    <property type="molecule type" value="Genomic_DNA"/>
</dbReference>
<name>A0A9P8N3A9_9HYPO</name>
<reference evidence="1" key="1">
    <citation type="submission" date="2021-09" db="EMBL/GenBank/DDBJ databases">
        <title>A high-quality genome of the endoparasitic fungus Hirsutella rhossiliensis with a comparison of Hirsutella genomes reveals transposable elements contributing to genome size variation.</title>
        <authorList>
            <person name="Lin R."/>
            <person name="Jiao Y."/>
            <person name="Sun X."/>
            <person name="Ling J."/>
            <person name="Xie B."/>
            <person name="Cheng X."/>
        </authorList>
    </citation>
    <scope>NUCLEOTIDE SEQUENCE</scope>
    <source>
        <strain evidence="1">HR02</strain>
    </source>
</reference>
<dbReference type="Proteomes" id="UP000824596">
    <property type="component" value="Unassembled WGS sequence"/>
</dbReference>
<dbReference type="RefSeq" id="XP_044723355.1">
    <property type="nucleotide sequence ID" value="XM_044862329.1"/>
</dbReference>
<protein>
    <submittedName>
        <fullName evidence="1">Uncharacterized protein</fullName>
    </submittedName>
</protein>